<dbReference type="SUPFAM" id="SSF53850">
    <property type="entry name" value="Periplasmic binding protein-like II"/>
    <property type="match status" value="1"/>
</dbReference>
<comment type="similarity">
    <text evidence="2">Belongs to the bacterial solute-binding protein SsuA/TauA family.</text>
</comment>
<dbReference type="Proteomes" id="UP000199603">
    <property type="component" value="Unassembled WGS sequence"/>
</dbReference>
<dbReference type="GO" id="GO:0042597">
    <property type="term" value="C:periplasmic space"/>
    <property type="evidence" value="ECO:0007669"/>
    <property type="project" value="UniProtKB-SubCell"/>
</dbReference>
<comment type="subcellular location">
    <subcellularLocation>
        <location evidence="1">Periplasm</location>
    </subcellularLocation>
</comment>
<gene>
    <name evidence="5" type="ORF">SAMN04488509_11040</name>
</gene>
<dbReference type="Pfam" id="PF13379">
    <property type="entry name" value="NMT1_2"/>
    <property type="match status" value="1"/>
</dbReference>
<evidence type="ECO:0000256" key="4">
    <source>
        <dbReference type="SAM" id="SignalP"/>
    </source>
</evidence>
<dbReference type="AlphaFoldDB" id="A0A1G6YJJ1"/>
<keyword evidence="6" id="KW-1185">Reference proteome</keyword>
<proteinExistence type="inferred from homology"/>
<evidence type="ECO:0000313" key="6">
    <source>
        <dbReference type="Proteomes" id="UP000199603"/>
    </source>
</evidence>
<dbReference type="EMBL" id="FNAG01000010">
    <property type="protein sequence ID" value="SDD90510.1"/>
    <property type="molecule type" value="Genomic_DNA"/>
</dbReference>
<dbReference type="PANTHER" id="PTHR30024">
    <property type="entry name" value="ALIPHATIC SULFONATES-BINDING PROTEIN-RELATED"/>
    <property type="match status" value="1"/>
</dbReference>
<organism evidence="5 6">
    <name type="scientific">Aquimonas voraii</name>
    <dbReference type="NCBI Taxonomy" id="265719"/>
    <lineage>
        <taxon>Bacteria</taxon>
        <taxon>Pseudomonadati</taxon>
        <taxon>Pseudomonadota</taxon>
        <taxon>Gammaproteobacteria</taxon>
        <taxon>Lysobacterales</taxon>
        <taxon>Lysobacteraceae</taxon>
        <taxon>Aquimonas</taxon>
    </lineage>
</organism>
<accession>A0A1G6YJJ1</accession>
<feature type="chain" id="PRO_5012000610" evidence="4">
    <location>
        <begin position="16"/>
        <end position="320"/>
    </location>
</feature>
<sequence length="320" mass="34400">MLVAAVVALLLAVAAAPPPQPPLTVAMGPWLGYDPLVLLREQDRLPPELRLVELPSATDTLNALRDGRLDAAAVTLDEALRLWRRMPDLRVIAVLSESRGADGVVLRAGLDRAQGLSGRRVLVEDSAVGGLMLAASLRAADLSDDAVSVMQVRAVHLERRWRDGDAEVVVCYEPLLSRLLAEGHTLLHSTREMPGLIYDVLVARRPVIERRADALSALLRAWEGEIDHFRAPGELPLDRLLPGTGLTDEDYRTALAGIEFFDARHSHRLLGAPDSPLARILPELAALLAARAELVEAPSAAQLLDPGPQAAVLGAPGHGH</sequence>
<dbReference type="PANTHER" id="PTHR30024:SF47">
    <property type="entry name" value="TAURINE-BINDING PERIPLASMIC PROTEIN"/>
    <property type="match status" value="1"/>
</dbReference>
<name>A0A1G6YJJ1_9GAMM</name>
<evidence type="ECO:0000256" key="2">
    <source>
        <dbReference type="ARBA" id="ARBA00010742"/>
    </source>
</evidence>
<evidence type="ECO:0000256" key="1">
    <source>
        <dbReference type="ARBA" id="ARBA00004418"/>
    </source>
</evidence>
<protein>
    <submittedName>
        <fullName evidence="5">NitT/TauT family transport system substrate-binding protein</fullName>
    </submittedName>
</protein>
<dbReference type="STRING" id="265719.SAMN04488509_11040"/>
<dbReference type="Gene3D" id="3.40.190.10">
    <property type="entry name" value="Periplasmic binding protein-like II"/>
    <property type="match status" value="2"/>
</dbReference>
<dbReference type="RefSeq" id="WP_091244031.1">
    <property type="nucleotide sequence ID" value="NZ_FNAG01000010.1"/>
</dbReference>
<keyword evidence="3 4" id="KW-0732">Signal</keyword>
<feature type="signal peptide" evidence="4">
    <location>
        <begin position="1"/>
        <end position="15"/>
    </location>
</feature>
<evidence type="ECO:0000313" key="5">
    <source>
        <dbReference type="EMBL" id="SDD90510.1"/>
    </source>
</evidence>
<evidence type="ECO:0000256" key="3">
    <source>
        <dbReference type="ARBA" id="ARBA00022729"/>
    </source>
</evidence>
<reference evidence="5 6" key="1">
    <citation type="submission" date="2016-10" db="EMBL/GenBank/DDBJ databases">
        <authorList>
            <person name="de Groot N.N."/>
        </authorList>
    </citation>
    <scope>NUCLEOTIDE SEQUENCE [LARGE SCALE GENOMIC DNA]</scope>
    <source>
        <strain evidence="5 6">DSM 16957</strain>
    </source>
</reference>